<dbReference type="SUPFAM" id="SSF101478">
    <property type="entry name" value="ADP-ribosylglycohydrolase"/>
    <property type="match status" value="2"/>
</dbReference>
<dbReference type="OrthoDB" id="2021138at2759"/>
<dbReference type="Pfam" id="PF03747">
    <property type="entry name" value="ADP_ribosyl_GH"/>
    <property type="match status" value="1"/>
</dbReference>
<sequence>MPALSTQTRSQLKDRIRGCLLGSAVGDAYGLATEFMTTDQAACVYGNGPIAFGREPGYPVWIDGHRSASDSNDFTDDTDQMLVILQSLEHTADGRLHPIHFSKALREWVEYGIPEIGTDPGRGLGYTVGQVLRHPTFTSNPHRAAYEVWDSAGRNLAPNGAVMRTAVLGIESFWDEPRVVENALAAAKVTHADPRSVLSALLSSVLISRLLRNSSNDSKHDKLTPWNPKLSDPTYRQGLLAYLQRGTDLGGSNSINPIYEDETAANQFQPKDYNALAQNRQRNVNERACATSRSQTNKDRPQVILRSDIGWSGIDHVGEDEAMGALARSVLRDYIFMIKETNVVPENDGENIQDVWAQELERHCFPRDMGQLNLGCSSAMGYALKCIGIAYYGATRSEDPSPRTKEYTGPSGLFRGIMEQVTLEAGDADTNGAVLGSLLGTRFGLEKGIPEGWWTELRHLNWLEETIDRYAERVLDSYERQ</sequence>
<feature type="binding site" evidence="1">
    <location>
        <position position="429"/>
    </location>
    <ligand>
        <name>Mg(2+)</name>
        <dbReference type="ChEBI" id="CHEBI:18420"/>
        <label>1</label>
    </ligand>
</feature>
<proteinExistence type="predicted"/>
<feature type="binding site" evidence="1">
    <location>
        <position position="75"/>
    </location>
    <ligand>
        <name>Mg(2+)</name>
        <dbReference type="ChEBI" id="CHEBI:18420"/>
        <label>1</label>
    </ligand>
</feature>
<feature type="binding site" evidence="1">
    <location>
        <position position="77"/>
    </location>
    <ligand>
        <name>Mg(2+)</name>
        <dbReference type="ChEBI" id="CHEBI:18420"/>
        <label>1</label>
    </ligand>
</feature>
<keyword evidence="1" id="KW-0460">Magnesium</keyword>
<keyword evidence="3" id="KW-1185">Reference proteome</keyword>
<feature type="binding site" evidence="1">
    <location>
        <position position="427"/>
    </location>
    <ligand>
        <name>Mg(2+)</name>
        <dbReference type="ChEBI" id="CHEBI:18420"/>
        <label>1</label>
    </ligand>
</feature>
<dbReference type="InterPro" id="IPR005502">
    <property type="entry name" value="Ribosyl_crysJ1"/>
</dbReference>
<name>A0A1Y2GQD4_9FUNG</name>
<evidence type="ECO:0000313" key="2">
    <source>
        <dbReference type="EMBL" id="ORZ19108.1"/>
    </source>
</evidence>
<keyword evidence="1" id="KW-0479">Metal-binding</keyword>
<dbReference type="InParanoid" id="A0A1Y2GQD4"/>
<protein>
    <submittedName>
        <fullName evidence="2">ADP-ribosylation/Crystallin J1</fullName>
    </submittedName>
</protein>
<dbReference type="GO" id="GO:0046872">
    <property type="term" value="F:metal ion binding"/>
    <property type="evidence" value="ECO:0007669"/>
    <property type="project" value="UniProtKB-KW"/>
</dbReference>
<evidence type="ECO:0000256" key="1">
    <source>
        <dbReference type="PIRSR" id="PIRSR605502-1"/>
    </source>
</evidence>
<dbReference type="GeneID" id="33571853"/>
<dbReference type="RefSeq" id="XP_021882276.1">
    <property type="nucleotide sequence ID" value="XM_022030010.1"/>
</dbReference>
<dbReference type="PANTHER" id="PTHR16222">
    <property type="entry name" value="ADP-RIBOSYLGLYCOHYDROLASE"/>
    <property type="match status" value="1"/>
</dbReference>
<dbReference type="InterPro" id="IPR050792">
    <property type="entry name" value="ADP-ribosylglycohydrolase"/>
</dbReference>
<dbReference type="STRING" id="64571.A0A1Y2GQD4"/>
<feature type="binding site" evidence="1">
    <location>
        <position position="76"/>
    </location>
    <ligand>
        <name>Mg(2+)</name>
        <dbReference type="ChEBI" id="CHEBI:18420"/>
        <label>1</label>
    </ligand>
</feature>
<dbReference type="EMBL" id="MCFF01000014">
    <property type="protein sequence ID" value="ORZ19108.1"/>
    <property type="molecule type" value="Genomic_DNA"/>
</dbReference>
<dbReference type="PANTHER" id="PTHR16222:SF28">
    <property type="entry name" value="ADP-RIBOSYLGLYCOHYDROLASE"/>
    <property type="match status" value="1"/>
</dbReference>
<accession>A0A1Y2GQD4</accession>
<evidence type="ECO:0000313" key="3">
    <source>
        <dbReference type="Proteomes" id="UP000193648"/>
    </source>
</evidence>
<comment type="cofactor">
    <cofactor evidence="1">
        <name>Mg(2+)</name>
        <dbReference type="ChEBI" id="CHEBI:18420"/>
    </cofactor>
    <text evidence="1">Binds 2 magnesium ions per subunit.</text>
</comment>
<organism evidence="2 3">
    <name type="scientific">Lobosporangium transversale</name>
    <dbReference type="NCBI Taxonomy" id="64571"/>
    <lineage>
        <taxon>Eukaryota</taxon>
        <taxon>Fungi</taxon>
        <taxon>Fungi incertae sedis</taxon>
        <taxon>Mucoromycota</taxon>
        <taxon>Mortierellomycotina</taxon>
        <taxon>Mortierellomycetes</taxon>
        <taxon>Mortierellales</taxon>
        <taxon>Mortierellaceae</taxon>
        <taxon>Lobosporangium</taxon>
    </lineage>
</organism>
<reference evidence="2 3" key="1">
    <citation type="submission" date="2016-07" db="EMBL/GenBank/DDBJ databases">
        <title>Pervasive Adenine N6-methylation of Active Genes in Fungi.</title>
        <authorList>
            <consortium name="DOE Joint Genome Institute"/>
            <person name="Mondo S.J."/>
            <person name="Dannebaum R.O."/>
            <person name="Kuo R.C."/>
            <person name="Labutti K."/>
            <person name="Haridas S."/>
            <person name="Kuo A."/>
            <person name="Salamov A."/>
            <person name="Ahrendt S.R."/>
            <person name="Lipzen A."/>
            <person name="Sullivan W."/>
            <person name="Andreopoulos W.B."/>
            <person name="Clum A."/>
            <person name="Lindquist E."/>
            <person name="Daum C."/>
            <person name="Ramamoorthy G.K."/>
            <person name="Gryganskyi A."/>
            <person name="Culley D."/>
            <person name="Magnuson J.K."/>
            <person name="James T.Y."/>
            <person name="O'Malley M.A."/>
            <person name="Stajich J.E."/>
            <person name="Spatafora J.W."/>
            <person name="Visel A."/>
            <person name="Grigoriev I.V."/>
        </authorList>
    </citation>
    <scope>NUCLEOTIDE SEQUENCE [LARGE SCALE GENOMIC DNA]</scope>
    <source>
        <strain evidence="2 3">NRRL 3116</strain>
    </source>
</reference>
<dbReference type="InterPro" id="IPR036705">
    <property type="entry name" value="Ribosyl_crysJ1_sf"/>
</dbReference>
<dbReference type="AlphaFoldDB" id="A0A1Y2GQD4"/>
<feature type="binding site" evidence="1">
    <location>
        <position position="430"/>
    </location>
    <ligand>
        <name>Mg(2+)</name>
        <dbReference type="ChEBI" id="CHEBI:18420"/>
        <label>1</label>
    </ligand>
</feature>
<gene>
    <name evidence="2" type="ORF">BCR41DRAFT_421307</name>
</gene>
<comment type="caution">
    <text evidence="2">The sequence shown here is derived from an EMBL/GenBank/DDBJ whole genome shotgun (WGS) entry which is preliminary data.</text>
</comment>
<dbReference type="Gene3D" id="1.10.4080.10">
    <property type="entry name" value="ADP-ribosylation/Crystallin J1"/>
    <property type="match status" value="2"/>
</dbReference>
<dbReference type="Proteomes" id="UP000193648">
    <property type="component" value="Unassembled WGS sequence"/>
</dbReference>